<feature type="transmembrane region" description="Helical" evidence="6">
    <location>
        <begin position="126"/>
        <end position="150"/>
    </location>
</feature>
<gene>
    <name evidence="7" type="ORF">EYC98_05170</name>
</gene>
<keyword evidence="3 6" id="KW-0812">Transmembrane</keyword>
<dbReference type="EMBL" id="SHNN01000001">
    <property type="protein sequence ID" value="MCX2980258.1"/>
    <property type="molecule type" value="Genomic_DNA"/>
</dbReference>
<feature type="transmembrane region" description="Helical" evidence="6">
    <location>
        <begin position="88"/>
        <end position="106"/>
    </location>
</feature>
<keyword evidence="5 6" id="KW-0472">Membrane</keyword>
<dbReference type="RefSeq" id="WP_279244237.1">
    <property type="nucleotide sequence ID" value="NZ_SHNN01000001.1"/>
</dbReference>
<accession>A0ABT3TD79</accession>
<feature type="transmembrane region" description="Helical" evidence="6">
    <location>
        <begin position="157"/>
        <end position="179"/>
    </location>
</feature>
<keyword evidence="2" id="KW-1003">Cell membrane</keyword>
<feature type="transmembrane region" description="Helical" evidence="6">
    <location>
        <begin position="237"/>
        <end position="260"/>
    </location>
</feature>
<evidence type="ECO:0000256" key="5">
    <source>
        <dbReference type="ARBA" id="ARBA00023136"/>
    </source>
</evidence>
<evidence type="ECO:0000313" key="8">
    <source>
        <dbReference type="Proteomes" id="UP001143362"/>
    </source>
</evidence>
<dbReference type="PANTHER" id="PTHR42770">
    <property type="entry name" value="AMINO ACID TRANSPORTER-RELATED"/>
    <property type="match status" value="1"/>
</dbReference>
<feature type="transmembrane region" description="Helical" evidence="6">
    <location>
        <begin position="288"/>
        <end position="313"/>
    </location>
</feature>
<comment type="subcellular location">
    <subcellularLocation>
        <location evidence="1">Cell membrane</location>
        <topology evidence="1">Multi-pass membrane protein</topology>
    </subcellularLocation>
</comment>
<feature type="transmembrane region" description="Helical" evidence="6">
    <location>
        <begin position="400"/>
        <end position="418"/>
    </location>
</feature>
<dbReference type="PANTHER" id="PTHR42770:SF7">
    <property type="entry name" value="MEMBRANE PROTEIN"/>
    <property type="match status" value="1"/>
</dbReference>
<feature type="transmembrane region" description="Helical" evidence="6">
    <location>
        <begin position="199"/>
        <end position="217"/>
    </location>
</feature>
<evidence type="ECO:0000256" key="1">
    <source>
        <dbReference type="ARBA" id="ARBA00004651"/>
    </source>
</evidence>
<dbReference type="PIRSF" id="PIRSF006060">
    <property type="entry name" value="AA_transporter"/>
    <property type="match status" value="1"/>
</dbReference>
<dbReference type="Gene3D" id="1.20.1740.10">
    <property type="entry name" value="Amino acid/polyamine transporter I"/>
    <property type="match status" value="1"/>
</dbReference>
<keyword evidence="4 6" id="KW-1133">Transmembrane helix</keyword>
<feature type="transmembrane region" description="Helical" evidence="6">
    <location>
        <begin position="430"/>
        <end position="448"/>
    </location>
</feature>
<evidence type="ECO:0000313" key="7">
    <source>
        <dbReference type="EMBL" id="MCX2980258.1"/>
    </source>
</evidence>
<evidence type="ECO:0000256" key="3">
    <source>
        <dbReference type="ARBA" id="ARBA00022692"/>
    </source>
</evidence>
<dbReference type="InterPro" id="IPR002293">
    <property type="entry name" value="AA/rel_permease1"/>
</dbReference>
<sequence length="459" mass="49492">MTEPSPFIRVIQRREVLLLSFGAMIGWGWVLLTGTWISRAGTMGAITAFAFAGLEVLLVSLVYAELVTAMPKAGGEHVYTYRALGRKASFICTWCLIMAYLTIPTFEAVALPQAMQYLIPNIQQGYLWQFAGGEVYLLPAVIGAAAAVLVTVVNIRGIALTALVQSVASVVILLIGLSLVMGTLENGSTTNMQPLFRDGIGGVFSVLILVPMMFIGFDVIPQSAEEIDLPPAQIGKLLVLSVMMALAWYALMILGVGMNLSPEQRELSTMATADANAAAWGSPLMGKILVLGGIAGIMTSWIAFVLGCSRAIYAMAASGMLPAFLAEIHPRYHTPHNAILAIGALSVIAPFFGSSLLIWLVNAGGFMFVITNCLVCWAFLRLRRTEPELERPFRVRHGKLVATTALVLALALLLVFMPGSPGALSWPHEWFMLLLWSGLGIVVWYRVARKVSAPPAEPN</sequence>
<dbReference type="Pfam" id="PF13520">
    <property type="entry name" value="AA_permease_2"/>
    <property type="match status" value="1"/>
</dbReference>
<evidence type="ECO:0000256" key="6">
    <source>
        <dbReference type="SAM" id="Phobius"/>
    </source>
</evidence>
<evidence type="ECO:0000256" key="4">
    <source>
        <dbReference type="ARBA" id="ARBA00022989"/>
    </source>
</evidence>
<feature type="transmembrane region" description="Helical" evidence="6">
    <location>
        <begin position="43"/>
        <end position="67"/>
    </location>
</feature>
<feature type="transmembrane region" description="Helical" evidence="6">
    <location>
        <begin position="16"/>
        <end position="37"/>
    </location>
</feature>
<proteinExistence type="predicted"/>
<name>A0ABT3TD79_9GAMM</name>
<comment type="caution">
    <text evidence="7">The sequence shown here is derived from an EMBL/GenBank/DDBJ whole genome shotgun (WGS) entry which is preliminary data.</text>
</comment>
<feature type="transmembrane region" description="Helical" evidence="6">
    <location>
        <begin position="334"/>
        <end position="352"/>
    </location>
</feature>
<dbReference type="Proteomes" id="UP001143362">
    <property type="component" value="Unassembled WGS sequence"/>
</dbReference>
<protein>
    <submittedName>
        <fullName evidence="7">Amino acid permease</fullName>
    </submittedName>
</protein>
<dbReference type="InterPro" id="IPR050367">
    <property type="entry name" value="APC_superfamily"/>
</dbReference>
<organism evidence="7 8">
    <name type="scientific">Candidatus Litorirhabdus singularis</name>
    <dbReference type="NCBI Taxonomy" id="2518993"/>
    <lineage>
        <taxon>Bacteria</taxon>
        <taxon>Pseudomonadati</taxon>
        <taxon>Pseudomonadota</taxon>
        <taxon>Gammaproteobacteria</taxon>
        <taxon>Cellvibrionales</taxon>
        <taxon>Halieaceae</taxon>
        <taxon>Candidatus Litorirhabdus</taxon>
    </lineage>
</organism>
<evidence type="ECO:0000256" key="2">
    <source>
        <dbReference type="ARBA" id="ARBA00022475"/>
    </source>
</evidence>
<reference evidence="7" key="1">
    <citation type="submission" date="2019-02" db="EMBL/GenBank/DDBJ databases">
        <authorList>
            <person name="Li S.-H."/>
        </authorList>
    </citation>
    <scope>NUCLEOTIDE SEQUENCE</scope>
    <source>
        <strain evidence="7">IMCC14734</strain>
    </source>
</reference>
<feature type="transmembrane region" description="Helical" evidence="6">
    <location>
        <begin position="358"/>
        <end position="380"/>
    </location>
</feature>
<keyword evidence="8" id="KW-1185">Reference proteome</keyword>